<dbReference type="InterPro" id="IPR027268">
    <property type="entry name" value="Peptidase_M4/M1_CTD_sf"/>
</dbReference>
<comment type="caution">
    <text evidence="3">The sequence shown here is derived from an EMBL/GenBank/DDBJ whole genome shotgun (WGS) entry which is preliminary data.</text>
</comment>
<accession>A0A4R5MJY1</accession>
<feature type="signal peptide" evidence="1">
    <location>
        <begin position="1"/>
        <end position="20"/>
    </location>
</feature>
<gene>
    <name evidence="3" type="ORF">EZJ43_10830</name>
</gene>
<feature type="chain" id="PRO_5020393282" evidence="1">
    <location>
        <begin position="21"/>
        <end position="624"/>
    </location>
</feature>
<sequence>MKFFKILLPFFIFCSIYAQAQLPIEPVFKQAYEKQTRDGNGKPGKNYWQNSSKYKLKINFNPVSRLLNGNVNVVYTNNSPDTLKQIWFKIYPNLYKKGTPYEQGTPKVAKISESDLGAGVNIKNIATGGKDLTDYAIDGTNMTVNVPAVLPGKTITFAINYSYILNKGSHIRTGQVDEGSYFVAYFFPRIAVYDDIDGWNKFPYTGDAEFYNDFDQFNAEITVPNGYGVWATGDLLNASEVFQKEIVKKLNSASVNDGVVDVITEQELKDKKVTQIKGFNTFKFEAKNVTDFVFALSDHYIWKSTSVVVDSTTKRRTRVDAVFNPIHKDYYEVIDFARKTVDIMSHTFPKWPYPYNHETVFDGLDQMEYPMMVNDNPVEDRNGCITLTTHEIFHTMFPFYMGINETKYGWMDEGWASMGEWVLSTIIEPTFTDDYGIEATASASGTKNDVPIMTLTPDLKGAGSFTNTYPKPALAYHFVKDYLGNELFTKALHNYINNWNGKHPMPYDFFYSINEGSGKNLDWFWKRWFFEDGIVDMAIENAVKTNSGYIITIENTGKKPMPIDLELMYEDGSTEKNHSTIAAWENGNDTYDINIKTTKKLKKIVMGDAFTPDKVKSDNTFKVN</sequence>
<dbReference type="Pfam" id="PF01433">
    <property type="entry name" value="Peptidase_M1"/>
    <property type="match status" value="1"/>
</dbReference>
<dbReference type="GO" id="GO:0008237">
    <property type="term" value="F:metallopeptidase activity"/>
    <property type="evidence" value="ECO:0007669"/>
    <property type="project" value="InterPro"/>
</dbReference>
<dbReference type="GO" id="GO:0008270">
    <property type="term" value="F:zinc ion binding"/>
    <property type="evidence" value="ECO:0007669"/>
    <property type="project" value="InterPro"/>
</dbReference>
<dbReference type="EMBL" id="SJCY01000007">
    <property type="protein sequence ID" value="TDG35842.1"/>
    <property type="molecule type" value="Genomic_DNA"/>
</dbReference>
<dbReference type="InterPro" id="IPR014782">
    <property type="entry name" value="Peptidase_M1_dom"/>
</dbReference>
<name>A0A4R5MJY1_9SPHI</name>
<keyword evidence="1" id="KW-0732">Signal</keyword>
<dbReference type="SUPFAM" id="SSF55486">
    <property type="entry name" value="Metalloproteases ('zincins'), catalytic domain"/>
    <property type="match status" value="1"/>
</dbReference>
<evidence type="ECO:0000256" key="1">
    <source>
        <dbReference type="SAM" id="SignalP"/>
    </source>
</evidence>
<proteinExistence type="predicted"/>
<dbReference type="CDD" id="cd09604">
    <property type="entry name" value="M1_APN_like"/>
    <property type="match status" value="1"/>
</dbReference>
<dbReference type="AlphaFoldDB" id="A0A4R5MJY1"/>
<dbReference type="Gene3D" id="1.10.390.10">
    <property type="entry name" value="Neutral Protease Domain 2"/>
    <property type="match status" value="1"/>
</dbReference>
<dbReference type="RefSeq" id="WP_133262733.1">
    <property type="nucleotide sequence ID" value="NZ_SJCY01000007.1"/>
</dbReference>
<evidence type="ECO:0000313" key="3">
    <source>
        <dbReference type="EMBL" id="TDG35842.1"/>
    </source>
</evidence>
<evidence type="ECO:0000313" key="4">
    <source>
        <dbReference type="Proteomes" id="UP000295668"/>
    </source>
</evidence>
<dbReference type="Proteomes" id="UP000295668">
    <property type="component" value="Unassembled WGS sequence"/>
</dbReference>
<reference evidence="3 4" key="1">
    <citation type="submission" date="2019-02" db="EMBL/GenBank/DDBJ databases">
        <title>Pedobacter sp. nov., a novel speices isolated from soil of pinguins habitat in Antarcitica.</title>
        <authorList>
            <person name="He R.-H."/>
        </authorList>
    </citation>
    <scope>NUCLEOTIDE SEQUENCE [LARGE SCALE GENOMIC DNA]</scope>
    <source>
        <strain evidence="3 4">E01020</strain>
    </source>
</reference>
<feature type="domain" description="Peptidase M1 membrane alanine aminopeptidase" evidence="2">
    <location>
        <begin position="376"/>
        <end position="528"/>
    </location>
</feature>
<organism evidence="3 4">
    <name type="scientific">Pedobacter changchengzhani</name>
    <dbReference type="NCBI Taxonomy" id="2529274"/>
    <lineage>
        <taxon>Bacteria</taxon>
        <taxon>Pseudomonadati</taxon>
        <taxon>Bacteroidota</taxon>
        <taxon>Sphingobacteriia</taxon>
        <taxon>Sphingobacteriales</taxon>
        <taxon>Sphingobacteriaceae</taxon>
        <taxon>Pedobacter</taxon>
    </lineage>
</organism>
<dbReference type="OrthoDB" id="9814383at2"/>
<protein>
    <submittedName>
        <fullName evidence="3">Peptidase</fullName>
    </submittedName>
</protein>
<keyword evidence="4" id="KW-1185">Reference proteome</keyword>
<evidence type="ECO:0000259" key="2">
    <source>
        <dbReference type="Pfam" id="PF01433"/>
    </source>
</evidence>